<dbReference type="Gene3D" id="2.60.40.1120">
    <property type="entry name" value="Carboxypeptidase-like, regulatory domain"/>
    <property type="match status" value="1"/>
</dbReference>
<evidence type="ECO:0000256" key="6">
    <source>
        <dbReference type="ARBA" id="ARBA00023237"/>
    </source>
</evidence>
<sequence>MRSKFRWTLALFLVLWVQISFAQEKNLKGVVSDEDFPLPGVTVVIKGTQIGTQTDLDGNYSIKVNQGDIVVFSFIGMQDVQYTVGAANVYNVKMASDEAILDEVVVVAYGTASKESITGAISMIKSDDIAKRPTTNAIGALEGSAAGIQVNNTSGQPGSEPEVRIRGFTSLRQKAVKGIDANAPLYVVDGVPYAGNISDINPADIESMSVLKDASSSTLYGNRASNGVILITTKKGSKGTGAFNVDIKQGLYTRGIEDYDRLGPDDFMNVMWTGYRNGLMGGKVSLEEANMLANTTLISEILKTNIYNVPNDQLFVNGKLNPNAQILDGYRGDLDWYKPIERTGYFQDINLSGRIVSDKGGAFFSTGFLNNEGYFKNSDFKRFTGRVNADYQVNDWLKVGTNVSGSHQESNGLSASRNEAANYFNPFMYARTIAPIYPVYMHDPATGDFVYDENGEKIYDNGEKSRNQYVGRHVVWENDLNSTQTIRNTLSGQVFADIKFWDDFTFTLRGDLNVRNSEKRQYENAIIGDGSGNNGRVRRDIYRYKTYTAQQLLNWERDFGKHNLQALVGHENYSTEYSTLFAMKGNQNFAGLGDMINFNDMSDLYDYTDIYRTEGYLSRLKYNYDNKYFVEGSFRRDGSSKFHKDNRWGNFWSVGGSWIVSNEDFFNSNVIDNLKLRASYGEVGNDQGAQWYAYQDLYRIDKNDGSAAIYKSQNGNKDLQWETSSSFGAAVEASLFNRANVSVEYFDKRSQNLLMDLNLPLSNGSTSPSVGGSLITSNVGSISNRGIEVSFDVDIIRNDDWKWNVAANATWMKNKIVELPEENRENGILDGLYKRVEGKSIYEFYLYQYAGVDQMTGNALYEMNTENYLAPGKGTANNPTPEVPEEYFVEINGKQYTTNTTYARKDFSGSPLPKVNGSFSTALSYKNFSLSGLFTYSIGGKVYDYSYADLMSVSANPSAIHKDILNAWEGVPEGMTEASFNRIDPNGIPVVDFTRNTNTSAGSSTRWLQDASYLVIKNITLSYEMPREMLDKLGVGALRLNLGVENLATFTKLKGMNPQQAFDGRLDHAYVTPRTFTFGMNLTF</sequence>
<dbReference type="InterPro" id="IPR012910">
    <property type="entry name" value="Plug_dom"/>
</dbReference>
<dbReference type="InterPro" id="IPR023996">
    <property type="entry name" value="TonB-dep_OMP_SusC/RagA"/>
</dbReference>
<dbReference type="GO" id="GO:0009279">
    <property type="term" value="C:cell outer membrane"/>
    <property type="evidence" value="ECO:0007669"/>
    <property type="project" value="UniProtKB-SubCell"/>
</dbReference>
<keyword evidence="3 7" id="KW-1134">Transmembrane beta strand</keyword>
<keyword evidence="8" id="KW-0732">Signal</keyword>
<dbReference type="NCBIfam" id="TIGR04056">
    <property type="entry name" value="OMP_RagA_SusC"/>
    <property type="match status" value="1"/>
</dbReference>
<dbReference type="PROSITE" id="PS52016">
    <property type="entry name" value="TONB_DEPENDENT_REC_3"/>
    <property type="match status" value="1"/>
</dbReference>
<dbReference type="NCBIfam" id="TIGR04057">
    <property type="entry name" value="SusC_RagA_signa"/>
    <property type="match status" value="1"/>
</dbReference>
<dbReference type="Gene3D" id="2.40.170.20">
    <property type="entry name" value="TonB-dependent receptor, beta-barrel domain"/>
    <property type="match status" value="1"/>
</dbReference>
<evidence type="ECO:0000256" key="8">
    <source>
        <dbReference type="SAM" id="SignalP"/>
    </source>
</evidence>
<evidence type="ECO:0000256" key="4">
    <source>
        <dbReference type="ARBA" id="ARBA00022692"/>
    </source>
</evidence>
<organism evidence="10 11">
    <name type="scientific">Myroides indicus</name>
    <dbReference type="NCBI Taxonomy" id="1323422"/>
    <lineage>
        <taxon>Bacteria</taxon>
        <taxon>Pseudomonadati</taxon>
        <taxon>Bacteroidota</taxon>
        <taxon>Flavobacteriia</taxon>
        <taxon>Flavobacteriales</taxon>
        <taxon>Flavobacteriaceae</taxon>
        <taxon>Myroides</taxon>
    </lineage>
</organism>
<keyword evidence="6 7" id="KW-0998">Cell outer membrane</keyword>
<keyword evidence="5 7" id="KW-0472">Membrane</keyword>
<dbReference type="InterPro" id="IPR037066">
    <property type="entry name" value="Plug_dom_sf"/>
</dbReference>
<dbReference type="EMBL" id="SOAG01000002">
    <property type="protein sequence ID" value="TDS65322.1"/>
    <property type="molecule type" value="Genomic_DNA"/>
</dbReference>
<comment type="similarity">
    <text evidence="7">Belongs to the TonB-dependent receptor family.</text>
</comment>
<gene>
    <name evidence="10" type="ORF">C8P70_102106</name>
</gene>
<dbReference type="AlphaFoldDB" id="A0A4R7F462"/>
<evidence type="ECO:0000256" key="7">
    <source>
        <dbReference type="PROSITE-ProRule" id="PRU01360"/>
    </source>
</evidence>
<comment type="caution">
    <text evidence="10">The sequence shown here is derived from an EMBL/GenBank/DDBJ whole genome shotgun (WGS) entry which is preliminary data.</text>
</comment>
<evidence type="ECO:0000256" key="3">
    <source>
        <dbReference type="ARBA" id="ARBA00022452"/>
    </source>
</evidence>
<dbReference type="Proteomes" id="UP000295215">
    <property type="component" value="Unassembled WGS sequence"/>
</dbReference>
<dbReference type="InterPro" id="IPR036942">
    <property type="entry name" value="Beta-barrel_TonB_sf"/>
</dbReference>
<accession>A0A4R7F462</accession>
<dbReference type="InterPro" id="IPR008969">
    <property type="entry name" value="CarboxyPept-like_regulatory"/>
</dbReference>
<dbReference type="OrthoDB" id="9768177at2"/>
<comment type="subcellular location">
    <subcellularLocation>
        <location evidence="1 7">Cell outer membrane</location>
        <topology evidence="1 7">Multi-pass membrane protein</topology>
    </subcellularLocation>
</comment>
<name>A0A4R7F462_9FLAO</name>
<dbReference type="SUPFAM" id="SSF56935">
    <property type="entry name" value="Porins"/>
    <property type="match status" value="1"/>
</dbReference>
<dbReference type="InterPro" id="IPR039426">
    <property type="entry name" value="TonB-dep_rcpt-like"/>
</dbReference>
<dbReference type="RefSeq" id="WP_133711547.1">
    <property type="nucleotide sequence ID" value="NZ_SOAG01000002.1"/>
</dbReference>
<dbReference type="Pfam" id="PF13715">
    <property type="entry name" value="CarbopepD_reg_2"/>
    <property type="match status" value="1"/>
</dbReference>
<reference evidence="10 11" key="1">
    <citation type="submission" date="2019-03" db="EMBL/GenBank/DDBJ databases">
        <title>Genomic Encyclopedia of Archaeal and Bacterial Type Strains, Phase II (KMG-II): from individual species to whole genera.</title>
        <authorList>
            <person name="Goeker M."/>
        </authorList>
    </citation>
    <scope>NUCLEOTIDE SEQUENCE [LARGE SCALE GENOMIC DNA]</scope>
    <source>
        <strain evidence="10 11">DSM 28213</strain>
    </source>
</reference>
<dbReference type="InterPro" id="IPR023997">
    <property type="entry name" value="TonB-dep_OMP_SusC/RagA_CS"/>
</dbReference>
<keyword evidence="2 7" id="KW-0813">Transport</keyword>
<dbReference type="Gene3D" id="2.170.130.10">
    <property type="entry name" value="TonB-dependent receptor, plug domain"/>
    <property type="match status" value="1"/>
</dbReference>
<feature type="signal peptide" evidence="8">
    <location>
        <begin position="1"/>
        <end position="22"/>
    </location>
</feature>
<dbReference type="Pfam" id="PF07715">
    <property type="entry name" value="Plug"/>
    <property type="match status" value="1"/>
</dbReference>
<evidence type="ECO:0000256" key="2">
    <source>
        <dbReference type="ARBA" id="ARBA00022448"/>
    </source>
</evidence>
<evidence type="ECO:0000313" key="11">
    <source>
        <dbReference type="Proteomes" id="UP000295215"/>
    </source>
</evidence>
<evidence type="ECO:0000256" key="1">
    <source>
        <dbReference type="ARBA" id="ARBA00004571"/>
    </source>
</evidence>
<protein>
    <submittedName>
        <fullName evidence="10">TonB-linked SusC/RagA family outer membrane protein</fullName>
    </submittedName>
</protein>
<feature type="domain" description="TonB-dependent receptor plug" evidence="9">
    <location>
        <begin position="114"/>
        <end position="228"/>
    </location>
</feature>
<keyword evidence="11" id="KW-1185">Reference proteome</keyword>
<evidence type="ECO:0000313" key="10">
    <source>
        <dbReference type="EMBL" id="TDS65322.1"/>
    </source>
</evidence>
<proteinExistence type="inferred from homology"/>
<evidence type="ECO:0000259" key="9">
    <source>
        <dbReference type="Pfam" id="PF07715"/>
    </source>
</evidence>
<keyword evidence="4 7" id="KW-0812">Transmembrane</keyword>
<dbReference type="SUPFAM" id="SSF49464">
    <property type="entry name" value="Carboxypeptidase regulatory domain-like"/>
    <property type="match status" value="1"/>
</dbReference>
<evidence type="ECO:0000256" key="5">
    <source>
        <dbReference type="ARBA" id="ARBA00023136"/>
    </source>
</evidence>
<feature type="chain" id="PRO_5020242391" evidence="8">
    <location>
        <begin position="23"/>
        <end position="1084"/>
    </location>
</feature>